<evidence type="ECO:0008006" key="6">
    <source>
        <dbReference type="Google" id="ProtNLM"/>
    </source>
</evidence>
<keyword evidence="2" id="KW-0677">Repeat</keyword>
<feature type="repeat" description="PPR" evidence="3">
    <location>
        <begin position="389"/>
        <end position="423"/>
    </location>
</feature>
<dbReference type="Gene3D" id="1.25.40.10">
    <property type="entry name" value="Tetratricopeptide repeat domain"/>
    <property type="match status" value="3"/>
</dbReference>
<feature type="repeat" description="PPR" evidence="3">
    <location>
        <begin position="424"/>
        <end position="458"/>
    </location>
</feature>
<sequence>MGEKEQLGCLWSTTERTCLYLLQNKTTTKRCLLQIHAFMLRNSLDKNKNLTAKFIATCSSIAINRFTTSSDNATDLIRHARQLFDHMIDKDDTFVGNTMMRAHLGVHQYDQCGDLYKDFKRNLRFKPDSYTFLTLAKLCASSLDGWGSQQVHDHVVKEGFEHDLYVSTSLVDMYAKLGMMDCAQKLFDEMPERSQVPWTALVCGYAKCGEMDNASMFFDQMPKKDTAAFNAMIDAYVKVGDMNRANSLFNEMPEKNVVSWTSMVDGYCTHGNIFMARTLFDSMPHKNLISWNAMIKGYYQNKQPNNALKLFQELQLESSLEPDNVTIVTVLPAIADLGALDLGKWIHEYILRKKMNTATNVCTALIDMYAKCGEFTKARRVFDSIPIKETATWNALIHGLAVNGYGNEAINVFLDMNRTKTMPNEITMTAVLTACNHSGLVEEGKRWFKSMQDFGIVPKIEHYGCMIDLLGRAGCLEEAENLMNDMPFEINDIILSSFLSACGYAKDVKRAKTILNKTHEMELQNDGNYITLRNLYAKDRRWADVEEMLGIMRSNNSRKEVGCSVIDAGGQVWGFASGDRFHPQWLTIKSLLEMLLIHMKKQTMLD</sequence>
<name>A0A5N6PPQ6_9ASTR</name>
<proteinExistence type="inferred from homology"/>
<dbReference type="Pfam" id="PF20431">
    <property type="entry name" value="E_motif"/>
    <property type="match status" value="1"/>
</dbReference>
<dbReference type="PANTHER" id="PTHR47926">
    <property type="entry name" value="PENTATRICOPEPTIDE REPEAT-CONTAINING PROTEIN"/>
    <property type="match status" value="1"/>
</dbReference>
<dbReference type="Proteomes" id="UP000326396">
    <property type="component" value="Linkage Group LG11"/>
</dbReference>
<dbReference type="InterPro" id="IPR046960">
    <property type="entry name" value="PPR_At4g14850-like_plant"/>
</dbReference>
<dbReference type="OrthoDB" id="185373at2759"/>
<evidence type="ECO:0000256" key="1">
    <source>
        <dbReference type="ARBA" id="ARBA00006643"/>
    </source>
</evidence>
<evidence type="ECO:0000256" key="3">
    <source>
        <dbReference type="PROSITE-ProRule" id="PRU00708"/>
    </source>
</evidence>
<feature type="repeat" description="PPR" evidence="3">
    <location>
        <begin position="287"/>
        <end position="322"/>
    </location>
</feature>
<dbReference type="NCBIfam" id="TIGR00756">
    <property type="entry name" value="PPR"/>
    <property type="match status" value="8"/>
</dbReference>
<dbReference type="PANTHER" id="PTHR47926:SF437">
    <property type="entry name" value="PENTACOTRIPEPTIDE-REPEAT REGION OF PRORP DOMAIN-CONTAINING PROTEIN"/>
    <property type="match status" value="1"/>
</dbReference>
<evidence type="ECO:0000256" key="2">
    <source>
        <dbReference type="ARBA" id="ARBA00022737"/>
    </source>
</evidence>
<reference evidence="4 5" key="1">
    <citation type="submission" date="2019-05" db="EMBL/GenBank/DDBJ databases">
        <title>Mikania micrantha, genome provides insights into the molecular mechanism of rapid growth.</title>
        <authorList>
            <person name="Liu B."/>
        </authorList>
    </citation>
    <scope>NUCLEOTIDE SEQUENCE [LARGE SCALE GENOMIC DNA]</scope>
    <source>
        <strain evidence="4">NLD-2019</strain>
        <tissue evidence="4">Leaf</tissue>
    </source>
</reference>
<gene>
    <name evidence="4" type="ORF">E3N88_05956</name>
</gene>
<accession>A0A5N6PPQ6</accession>
<organism evidence="4 5">
    <name type="scientific">Mikania micrantha</name>
    <name type="common">bitter vine</name>
    <dbReference type="NCBI Taxonomy" id="192012"/>
    <lineage>
        <taxon>Eukaryota</taxon>
        <taxon>Viridiplantae</taxon>
        <taxon>Streptophyta</taxon>
        <taxon>Embryophyta</taxon>
        <taxon>Tracheophyta</taxon>
        <taxon>Spermatophyta</taxon>
        <taxon>Magnoliopsida</taxon>
        <taxon>eudicotyledons</taxon>
        <taxon>Gunneridae</taxon>
        <taxon>Pentapetalae</taxon>
        <taxon>asterids</taxon>
        <taxon>campanulids</taxon>
        <taxon>Asterales</taxon>
        <taxon>Asteraceae</taxon>
        <taxon>Asteroideae</taxon>
        <taxon>Heliantheae alliance</taxon>
        <taxon>Eupatorieae</taxon>
        <taxon>Mikania</taxon>
    </lineage>
</organism>
<dbReference type="EMBL" id="SZYD01000003">
    <property type="protein sequence ID" value="KAD6795060.1"/>
    <property type="molecule type" value="Genomic_DNA"/>
</dbReference>
<evidence type="ECO:0000313" key="5">
    <source>
        <dbReference type="Proteomes" id="UP000326396"/>
    </source>
</evidence>
<keyword evidence="5" id="KW-1185">Reference proteome</keyword>
<dbReference type="GO" id="GO:0003729">
    <property type="term" value="F:mRNA binding"/>
    <property type="evidence" value="ECO:0007669"/>
    <property type="project" value="UniProtKB-ARBA"/>
</dbReference>
<dbReference type="AlphaFoldDB" id="A0A5N6PPQ6"/>
<dbReference type="GO" id="GO:0009451">
    <property type="term" value="P:RNA modification"/>
    <property type="evidence" value="ECO:0007669"/>
    <property type="project" value="InterPro"/>
</dbReference>
<feature type="repeat" description="PPR" evidence="3">
    <location>
        <begin position="225"/>
        <end position="259"/>
    </location>
</feature>
<dbReference type="InterPro" id="IPR002885">
    <property type="entry name" value="PPR_rpt"/>
</dbReference>
<dbReference type="InterPro" id="IPR011990">
    <property type="entry name" value="TPR-like_helical_dom_sf"/>
</dbReference>
<protein>
    <recommendedName>
        <fullName evidence="6">Pentacotripeptide-repeat region of PRORP domain-containing protein</fullName>
    </recommendedName>
</protein>
<dbReference type="FunFam" id="1.25.40.10:FF:000364">
    <property type="entry name" value="Pentatricopeptide repeat (PPR-like) superfamily protein"/>
    <property type="match status" value="1"/>
</dbReference>
<comment type="similarity">
    <text evidence="1">Belongs to the PPR family. PCMP-H subfamily.</text>
</comment>
<comment type="caution">
    <text evidence="4">The sequence shown here is derived from an EMBL/GenBank/DDBJ whole genome shotgun (WGS) entry which is preliminary data.</text>
</comment>
<evidence type="ECO:0000313" key="4">
    <source>
        <dbReference type="EMBL" id="KAD6795060.1"/>
    </source>
</evidence>
<feature type="repeat" description="PPR" evidence="3">
    <location>
        <begin position="163"/>
        <end position="197"/>
    </location>
</feature>
<dbReference type="FunFam" id="1.25.40.10:FF:000690">
    <property type="entry name" value="Pentatricopeptide repeat-containing protein"/>
    <property type="match status" value="1"/>
</dbReference>
<dbReference type="Pfam" id="PF01535">
    <property type="entry name" value="PPR"/>
    <property type="match status" value="4"/>
</dbReference>
<dbReference type="InterPro" id="IPR046848">
    <property type="entry name" value="E_motif"/>
</dbReference>
<dbReference type="FunFam" id="1.25.40.10:FF:000348">
    <property type="entry name" value="Pentatricopeptide repeat-containing protein chloroplastic"/>
    <property type="match status" value="1"/>
</dbReference>
<dbReference type="Pfam" id="PF13041">
    <property type="entry name" value="PPR_2"/>
    <property type="match status" value="3"/>
</dbReference>
<dbReference type="PROSITE" id="PS51375">
    <property type="entry name" value="PPR"/>
    <property type="match status" value="5"/>
</dbReference>